<keyword evidence="3 8" id="KW-1003">Cell membrane</keyword>
<reference evidence="11" key="1">
    <citation type="submission" date="2020-08" db="EMBL/GenBank/DDBJ databases">
        <title>Genome public.</title>
        <authorList>
            <person name="Liu C."/>
            <person name="Sun Q."/>
        </authorList>
    </citation>
    <scope>NUCLEOTIDE SEQUENCE</scope>
    <source>
        <strain evidence="11">NSJ-28</strain>
    </source>
</reference>
<evidence type="ECO:0000256" key="2">
    <source>
        <dbReference type="ARBA" id="ARBA00022448"/>
    </source>
</evidence>
<evidence type="ECO:0000256" key="9">
    <source>
        <dbReference type="SAM" id="Phobius"/>
    </source>
</evidence>
<feature type="transmembrane region" description="Helical" evidence="9">
    <location>
        <begin position="175"/>
        <end position="195"/>
    </location>
</feature>
<keyword evidence="5 9" id="KW-0812">Transmembrane</keyword>
<evidence type="ECO:0000313" key="11">
    <source>
        <dbReference type="EMBL" id="MBC5724223.1"/>
    </source>
</evidence>
<name>A0A923LS39_9FIRM</name>
<sequence>MSKMTGFMETHLMPLSQKLSSNKYLVALRDGLMLSMPLLIIGSIAVVIGDFPVQAFHDFMASIVGDVWYSWCWDMVNPATMGLVALFAVVGVSHSLASEEEVEPLPAVAISISAYFLLLQQMEEGGYAASSFESGGLFTAMLTALLATKLYAVLLKKNVKIKMPSTVPSFVSRQFEALIPATVIVVLFLFIRLVFAATPFGTVTNFIVTMIQMPLTDIGTTLIGTLFITILNSILWFFGIHGTAVIDSFMGPLWYAARFANFDMFQASVTAARQYIVTQDFANHIIFLGGTGNTVSLAAIMAFKCRSKRIKSLGKLSLLPGIFNVNEPVIFGLPMVLNPMMALPFFIVPPVTVLISFCAMYFGLVPYPTGVTVPWTLPAPFGGWMMCNDWRGGVLQLVVLLIGGLIYYPFITALDKQYLKEEQAAPAEEIGG</sequence>
<evidence type="ECO:0000256" key="6">
    <source>
        <dbReference type="ARBA" id="ARBA00022989"/>
    </source>
</evidence>
<keyword evidence="2 8" id="KW-0813">Transport</keyword>
<comment type="caution">
    <text evidence="11">The sequence shown here is derived from an EMBL/GenBank/DDBJ whole genome shotgun (WGS) entry which is preliminary data.</text>
</comment>
<evidence type="ECO:0000256" key="3">
    <source>
        <dbReference type="ARBA" id="ARBA00022475"/>
    </source>
</evidence>
<dbReference type="PROSITE" id="PS51105">
    <property type="entry name" value="PTS_EIIC_TYPE_3"/>
    <property type="match status" value="1"/>
</dbReference>
<dbReference type="GO" id="GO:1901264">
    <property type="term" value="P:carbohydrate derivative transport"/>
    <property type="evidence" value="ECO:0007669"/>
    <property type="project" value="TreeGrafter"/>
</dbReference>
<dbReference type="AlphaFoldDB" id="A0A923LS39"/>
<dbReference type="InterPro" id="IPR051088">
    <property type="entry name" value="PTS_Sugar-EIIC/EIIB"/>
</dbReference>
<dbReference type="RefSeq" id="WP_107630575.1">
    <property type="nucleotide sequence ID" value="NZ_JACOPL010000001.1"/>
</dbReference>
<evidence type="ECO:0000256" key="1">
    <source>
        <dbReference type="ARBA" id="ARBA00004651"/>
    </source>
</evidence>
<dbReference type="GO" id="GO:0005886">
    <property type="term" value="C:plasma membrane"/>
    <property type="evidence" value="ECO:0007669"/>
    <property type="project" value="UniProtKB-SubCell"/>
</dbReference>
<dbReference type="EMBL" id="JACOPL010000001">
    <property type="protein sequence ID" value="MBC5724223.1"/>
    <property type="molecule type" value="Genomic_DNA"/>
</dbReference>
<dbReference type="PANTHER" id="PTHR33989:SF11">
    <property type="entry name" value="LICHENAN PERMEASE IIC COMPONENT"/>
    <property type="match status" value="1"/>
</dbReference>
<keyword evidence="4 8" id="KW-0762">Sugar transport</keyword>
<feature type="transmembrane region" description="Helical" evidence="9">
    <location>
        <begin position="134"/>
        <end position="154"/>
    </location>
</feature>
<proteinExistence type="predicted"/>
<feature type="transmembrane region" description="Helical" evidence="9">
    <location>
        <begin position="390"/>
        <end position="410"/>
    </location>
</feature>
<evidence type="ECO:0000313" key="12">
    <source>
        <dbReference type="Proteomes" id="UP000606499"/>
    </source>
</evidence>
<evidence type="ECO:0000259" key="10">
    <source>
        <dbReference type="PROSITE" id="PS51105"/>
    </source>
</evidence>
<dbReference type="GO" id="GO:0008982">
    <property type="term" value="F:protein-N(PI)-phosphohistidine-sugar phosphotransferase activity"/>
    <property type="evidence" value="ECO:0007669"/>
    <property type="project" value="UniProtKB-UniRule"/>
</dbReference>
<keyword evidence="6 9" id="KW-1133">Transmembrane helix</keyword>
<dbReference type="Proteomes" id="UP000606499">
    <property type="component" value="Unassembled WGS sequence"/>
</dbReference>
<dbReference type="GO" id="GO:0009401">
    <property type="term" value="P:phosphoenolpyruvate-dependent sugar phosphotransferase system"/>
    <property type="evidence" value="ECO:0007669"/>
    <property type="project" value="InterPro"/>
</dbReference>
<evidence type="ECO:0000256" key="4">
    <source>
        <dbReference type="ARBA" id="ARBA00022597"/>
    </source>
</evidence>
<dbReference type="PANTHER" id="PTHR33989">
    <property type="match status" value="1"/>
</dbReference>
<feature type="transmembrane region" description="Helical" evidence="9">
    <location>
        <begin position="104"/>
        <end position="122"/>
    </location>
</feature>
<dbReference type="InterPro" id="IPR004796">
    <property type="entry name" value="PTS_IIC_cello"/>
</dbReference>
<dbReference type="PIRSF" id="PIRSF006351">
    <property type="entry name" value="PTS_EIIC-Cellobiose"/>
    <property type="match status" value="1"/>
</dbReference>
<dbReference type="NCBIfam" id="TIGR00410">
    <property type="entry name" value="lacE"/>
    <property type="match status" value="1"/>
</dbReference>
<comment type="function">
    <text evidence="8">The phosphoenolpyruvate-dependent sugar phosphotransferase system (PTS), a major carbohydrate active -transport system, catalyzes the phosphorylation of incoming sugar substrates concomitant with their translocation across the cell membrane.</text>
</comment>
<feature type="domain" description="PTS EIIC type-3" evidence="10">
    <location>
        <begin position="8"/>
        <end position="410"/>
    </location>
</feature>
<dbReference type="InterPro" id="IPR003352">
    <property type="entry name" value="PTS_EIIC"/>
</dbReference>
<feature type="transmembrane region" description="Helical" evidence="9">
    <location>
        <begin position="281"/>
        <end position="303"/>
    </location>
</feature>
<evidence type="ECO:0000256" key="5">
    <source>
        <dbReference type="ARBA" id="ARBA00022692"/>
    </source>
</evidence>
<dbReference type="InterPro" id="IPR004501">
    <property type="entry name" value="PTS_EIIC_3"/>
</dbReference>
<organism evidence="11 12">
    <name type="scientific">Agathobaculum faecis</name>
    <dbReference type="NCBI Taxonomy" id="2763013"/>
    <lineage>
        <taxon>Bacteria</taxon>
        <taxon>Bacillati</taxon>
        <taxon>Bacillota</taxon>
        <taxon>Clostridia</taxon>
        <taxon>Eubacteriales</taxon>
        <taxon>Butyricicoccaceae</taxon>
        <taxon>Agathobaculum</taxon>
    </lineage>
</organism>
<gene>
    <name evidence="11" type="ORF">H8S45_01905</name>
</gene>
<accession>A0A923LS39</accession>
<evidence type="ECO:0000256" key="7">
    <source>
        <dbReference type="ARBA" id="ARBA00023136"/>
    </source>
</evidence>
<evidence type="ECO:0000256" key="8">
    <source>
        <dbReference type="PIRNR" id="PIRNR006351"/>
    </source>
</evidence>
<feature type="transmembrane region" description="Helical" evidence="9">
    <location>
        <begin position="79"/>
        <end position="97"/>
    </location>
</feature>
<dbReference type="Pfam" id="PF02378">
    <property type="entry name" value="PTS_EIIC"/>
    <property type="match status" value="1"/>
</dbReference>
<keyword evidence="12" id="KW-1185">Reference proteome</keyword>
<comment type="subcellular location">
    <subcellularLocation>
        <location evidence="1">Cell membrane</location>
        <topology evidence="1">Multi-pass membrane protein</topology>
    </subcellularLocation>
</comment>
<keyword evidence="7 8" id="KW-0472">Membrane</keyword>
<protein>
    <recommendedName>
        <fullName evidence="8">Permease IIC component</fullName>
    </recommendedName>
</protein>